<keyword evidence="10" id="KW-0479">Metal-binding</keyword>
<dbReference type="RefSeq" id="XP_008454486.2">
    <property type="nucleotide sequence ID" value="XM_008456264.2"/>
</dbReference>
<evidence type="ECO:0000256" key="4">
    <source>
        <dbReference type="ARBA" id="ARBA00004496"/>
    </source>
</evidence>
<dbReference type="InterPro" id="IPR036397">
    <property type="entry name" value="RNaseH_sf"/>
</dbReference>
<evidence type="ECO:0000256" key="11">
    <source>
        <dbReference type="ARBA" id="ARBA00022801"/>
    </source>
</evidence>
<protein>
    <recommendedName>
        <fullName evidence="7">poly(A)-specific ribonuclease</fullName>
        <ecNumber evidence="7">3.1.13.4</ecNumber>
    </recommendedName>
</protein>
<keyword evidence="16" id="KW-0539">Nucleus</keyword>
<evidence type="ECO:0000256" key="2">
    <source>
        <dbReference type="ARBA" id="ARBA00001968"/>
    </source>
</evidence>
<evidence type="ECO:0000256" key="9">
    <source>
        <dbReference type="ARBA" id="ARBA00022722"/>
    </source>
</evidence>
<keyword evidence="12" id="KW-0269">Exonuclease</keyword>
<evidence type="ECO:0000256" key="14">
    <source>
        <dbReference type="ARBA" id="ARBA00023015"/>
    </source>
</evidence>
<dbReference type="GO" id="GO:0005737">
    <property type="term" value="C:cytoplasm"/>
    <property type="evidence" value="ECO:0007669"/>
    <property type="project" value="UniProtKB-SubCell"/>
</dbReference>
<keyword evidence="13" id="KW-0694">RNA-binding</keyword>
<proteinExistence type="inferred from homology"/>
<dbReference type="InterPro" id="IPR006941">
    <property type="entry name" value="RNase_CAF1"/>
</dbReference>
<comment type="catalytic activity">
    <reaction evidence="1">
        <text>Exonucleolytic cleavage of poly(A) to 5'-AMP.</text>
        <dbReference type="EC" id="3.1.13.4"/>
    </reaction>
</comment>
<reference evidence="19" key="1">
    <citation type="submission" date="2025-08" db="UniProtKB">
        <authorList>
            <consortium name="RefSeq"/>
        </authorList>
    </citation>
    <scope>IDENTIFICATION</scope>
    <source>
        <tissue evidence="19">Stem</tissue>
    </source>
</reference>
<evidence type="ECO:0000256" key="16">
    <source>
        <dbReference type="ARBA" id="ARBA00023242"/>
    </source>
</evidence>
<keyword evidence="8" id="KW-0963">Cytoplasm</keyword>
<dbReference type="GO" id="GO:0046872">
    <property type="term" value="F:metal ion binding"/>
    <property type="evidence" value="ECO:0007669"/>
    <property type="project" value="UniProtKB-KW"/>
</dbReference>
<dbReference type="GeneID" id="103494884"/>
<dbReference type="eggNOG" id="KOG0304">
    <property type="taxonomic scope" value="Eukaryota"/>
</dbReference>
<comment type="subunit">
    <text evidence="6">Component of the CCR4-NOT complex, at least composed of CRR4 and CAF1 proteins.</text>
</comment>
<comment type="function">
    <text evidence="17">Ubiquitous transcription factor required for a diverse set of processes. It is a component of the CCR4 complex involved in the control of gene expression.</text>
</comment>
<evidence type="ECO:0000256" key="15">
    <source>
        <dbReference type="ARBA" id="ARBA00023163"/>
    </source>
</evidence>
<dbReference type="KEGG" id="cmo:103494884"/>
<evidence type="ECO:0000256" key="12">
    <source>
        <dbReference type="ARBA" id="ARBA00022839"/>
    </source>
</evidence>
<name>A0A1S3BY95_CUCME</name>
<evidence type="ECO:0000256" key="3">
    <source>
        <dbReference type="ARBA" id="ARBA00004123"/>
    </source>
</evidence>
<sequence>MSFVRQVWYHNLTQELVILNDQLFKFPVIAMDTEFPGFLRSTLRGAPEEHFYQDLKFNLNHLKILQLGLTLMDENEHVGLSWVFTFSDFDEQTDFSSPTSIQYLKNKKGFEFKKQRKDGIPSAEFRRAFLPIFSSNRITKWITFHGIYDVAYLLKLMMIRTMPESMVEFAIIAQRHLGTVNDLKHMIRNCEYLMNGELGLKRLAELLNVNDTIFNGGSDSLLIALAYAKMKKTLKFSSEITDGFLYGFHYRIRGYRTFCYLITYYPNSLPF</sequence>
<evidence type="ECO:0000256" key="5">
    <source>
        <dbReference type="ARBA" id="ARBA00008372"/>
    </source>
</evidence>
<dbReference type="GO" id="GO:0005634">
    <property type="term" value="C:nucleus"/>
    <property type="evidence" value="ECO:0007669"/>
    <property type="project" value="UniProtKB-SubCell"/>
</dbReference>
<evidence type="ECO:0000256" key="8">
    <source>
        <dbReference type="ARBA" id="ARBA00022490"/>
    </source>
</evidence>
<dbReference type="PANTHER" id="PTHR10797">
    <property type="entry name" value="CCR4-NOT TRANSCRIPTION COMPLEX SUBUNIT"/>
    <property type="match status" value="1"/>
</dbReference>
<comment type="cofactor">
    <cofactor evidence="2">
        <name>a divalent metal cation</name>
        <dbReference type="ChEBI" id="CHEBI:60240"/>
    </cofactor>
</comment>
<dbReference type="EC" id="3.1.13.4" evidence="7"/>
<evidence type="ECO:0000256" key="17">
    <source>
        <dbReference type="ARBA" id="ARBA00025148"/>
    </source>
</evidence>
<dbReference type="SUPFAM" id="SSF53098">
    <property type="entry name" value="Ribonuclease H-like"/>
    <property type="match status" value="1"/>
</dbReference>
<evidence type="ECO:0000256" key="1">
    <source>
        <dbReference type="ARBA" id="ARBA00001663"/>
    </source>
</evidence>
<dbReference type="InterPro" id="IPR012337">
    <property type="entry name" value="RNaseH-like_sf"/>
</dbReference>
<keyword evidence="9" id="KW-0540">Nuclease</keyword>
<dbReference type="GO" id="GO:0030014">
    <property type="term" value="C:CCR4-NOT complex"/>
    <property type="evidence" value="ECO:0007669"/>
    <property type="project" value="InterPro"/>
</dbReference>
<dbReference type="GO" id="GO:0003723">
    <property type="term" value="F:RNA binding"/>
    <property type="evidence" value="ECO:0007669"/>
    <property type="project" value="UniProtKB-KW"/>
</dbReference>
<evidence type="ECO:0000256" key="10">
    <source>
        <dbReference type="ARBA" id="ARBA00022723"/>
    </source>
</evidence>
<evidence type="ECO:0000256" key="13">
    <source>
        <dbReference type="ARBA" id="ARBA00022884"/>
    </source>
</evidence>
<dbReference type="InParanoid" id="A0A1S3BY95"/>
<keyword evidence="11" id="KW-0378">Hydrolase</keyword>
<keyword evidence="14" id="KW-0805">Transcription regulation</keyword>
<keyword evidence="18" id="KW-1185">Reference proteome</keyword>
<evidence type="ECO:0000313" key="19">
    <source>
        <dbReference type="RefSeq" id="XP_008454486.2"/>
    </source>
</evidence>
<dbReference type="AlphaFoldDB" id="A0A1S3BY95"/>
<dbReference type="Proteomes" id="UP001652600">
    <property type="component" value="Chromosome 7"/>
</dbReference>
<keyword evidence="15" id="KW-0804">Transcription</keyword>
<evidence type="ECO:0000256" key="7">
    <source>
        <dbReference type="ARBA" id="ARBA00012161"/>
    </source>
</evidence>
<dbReference type="InterPro" id="IPR039637">
    <property type="entry name" value="CNOT7/CNOT8/Pop2"/>
</dbReference>
<dbReference type="Gramene" id="MELO3C017767.2.1">
    <property type="protein sequence ID" value="MELO3C017767.2.1"/>
    <property type="gene ID" value="MELO3C017767.2"/>
</dbReference>
<accession>A0A1S3BY95</accession>
<dbReference type="Gene3D" id="3.30.420.10">
    <property type="entry name" value="Ribonuclease H-like superfamily/Ribonuclease H"/>
    <property type="match status" value="1"/>
</dbReference>
<comment type="subcellular location">
    <subcellularLocation>
        <location evidence="4">Cytoplasm</location>
    </subcellularLocation>
    <subcellularLocation>
        <location evidence="3">Nucleus</location>
    </subcellularLocation>
</comment>
<dbReference type="Pfam" id="PF04857">
    <property type="entry name" value="CAF1"/>
    <property type="match status" value="1"/>
</dbReference>
<gene>
    <name evidence="19" type="primary">LOC103494884</name>
</gene>
<evidence type="ECO:0000256" key="6">
    <source>
        <dbReference type="ARBA" id="ARBA00011757"/>
    </source>
</evidence>
<organism evidence="18 19">
    <name type="scientific">Cucumis melo</name>
    <name type="common">Muskmelon</name>
    <dbReference type="NCBI Taxonomy" id="3656"/>
    <lineage>
        <taxon>Eukaryota</taxon>
        <taxon>Viridiplantae</taxon>
        <taxon>Streptophyta</taxon>
        <taxon>Embryophyta</taxon>
        <taxon>Tracheophyta</taxon>
        <taxon>Spermatophyta</taxon>
        <taxon>Magnoliopsida</taxon>
        <taxon>eudicotyledons</taxon>
        <taxon>Gunneridae</taxon>
        <taxon>Pentapetalae</taxon>
        <taxon>rosids</taxon>
        <taxon>fabids</taxon>
        <taxon>Cucurbitales</taxon>
        <taxon>Cucurbitaceae</taxon>
        <taxon>Benincaseae</taxon>
        <taxon>Cucumis</taxon>
    </lineage>
</organism>
<evidence type="ECO:0000313" key="18">
    <source>
        <dbReference type="Proteomes" id="UP001652600"/>
    </source>
</evidence>
<dbReference type="GO" id="GO:0004535">
    <property type="term" value="F:poly(A)-specific ribonuclease activity"/>
    <property type="evidence" value="ECO:0007669"/>
    <property type="project" value="UniProtKB-EC"/>
</dbReference>
<comment type="similarity">
    <text evidence="5">Belongs to the CAF1 family.</text>
</comment>